<accession>A0A142JI09</accession>
<dbReference type="EMBL" id="CP014844">
    <property type="protein sequence ID" value="AMR77721.1"/>
    <property type="molecule type" value="Genomic_DNA"/>
</dbReference>
<dbReference type="STRING" id="1796606.A2G96_08220"/>
<dbReference type="Proteomes" id="UP000075238">
    <property type="component" value="Chromosome 1"/>
</dbReference>
<dbReference type="AlphaFoldDB" id="A0A142JI09"/>
<evidence type="ECO:0000313" key="2">
    <source>
        <dbReference type="Proteomes" id="UP000075238"/>
    </source>
</evidence>
<dbReference type="Pfam" id="PF20131">
    <property type="entry name" value="MC3"/>
    <property type="match status" value="1"/>
</dbReference>
<dbReference type="KEGG" id="cnan:A2G96_08220"/>
<keyword evidence="2" id="KW-1185">Reference proteome</keyword>
<proteinExistence type="predicted"/>
<gene>
    <name evidence="1" type="ORF">A2G96_08220</name>
</gene>
<reference evidence="1 2" key="1">
    <citation type="submission" date="2016-03" db="EMBL/GenBank/DDBJ databases">
        <title>Complete genome sequence of a novel chlorpyrifos degrading bacterium, Cupriavidus nantongensis sp. X1.</title>
        <authorList>
            <person name="Fang L."/>
        </authorList>
    </citation>
    <scope>NUCLEOTIDE SEQUENCE [LARGE SCALE GENOMIC DNA]</scope>
    <source>
        <strain evidence="1 2">X1</strain>
    </source>
</reference>
<dbReference type="OrthoDB" id="6883568at2"/>
<dbReference type="InterPro" id="IPR045390">
    <property type="entry name" value="ABC-3C_MC3"/>
</dbReference>
<protein>
    <submittedName>
        <fullName evidence="1">Uncharacterized protein</fullName>
    </submittedName>
</protein>
<evidence type="ECO:0000313" key="1">
    <source>
        <dbReference type="EMBL" id="AMR77721.1"/>
    </source>
</evidence>
<sequence length="158" mass="16655">MNRAHDIYAETNPAYCAAVLAQFCASHNEHRGRAPALAVAYLVLPIVLSEDLAETFDKCVKSTGLLVWLDRSPRIRVGLSGRVNATLPVSTEAIRFGCIAGLLRLEGEGAIASSHRKLPAAVSSGVAGPALKRARLLGSWFAEAGSARAVMEAMGVSV</sequence>
<name>A0A142JI09_9BURK</name>
<organism evidence="1 2">
    <name type="scientific">Cupriavidus nantongensis</name>
    <dbReference type="NCBI Taxonomy" id="1796606"/>
    <lineage>
        <taxon>Bacteria</taxon>
        <taxon>Pseudomonadati</taxon>
        <taxon>Pseudomonadota</taxon>
        <taxon>Betaproteobacteria</taxon>
        <taxon>Burkholderiales</taxon>
        <taxon>Burkholderiaceae</taxon>
        <taxon>Cupriavidus</taxon>
    </lineage>
</organism>
<dbReference type="RefSeq" id="WP_043742199.1">
    <property type="nucleotide sequence ID" value="NZ_CP014844.1"/>
</dbReference>